<dbReference type="GO" id="GO:0005198">
    <property type="term" value="F:structural molecule activity"/>
    <property type="evidence" value="ECO:0007669"/>
    <property type="project" value="InterPro"/>
</dbReference>
<dbReference type="InterPro" id="IPR001029">
    <property type="entry name" value="Flagellin_N"/>
</dbReference>
<reference evidence="2" key="2">
    <citation type="journal article" date="2021" name="PeerJ">
        <title>Extensive microbial diversity within the chicken gut microbiome revealed by metagenomics and culture.</title>
        <authorList>
            <person name="Gilroy R."/>
            <person name="Ravi A."/>
            <person name="Getino M."/>
            <person name="Pursley I."/>
            <person name="Horton D.L."/>
            <person name="Alikhan N.F."/>
            <person name="Baker D."/>
            <person name="Gharbi K."/>
            <person name="Hall N."/>
            <person name="Watson M."/>
            <person name="Adriaenssens E.M."/>
            <person name="Foster-Nyarko E."/>
            <person name="Jarju S."/>
            <person name="Secka A."/>
            <person name="Antonio M."/>
            <person name="Oren A."/>
            <person name="Chaudhuri R.R."/>
            <person name="La Ragione R."/>
            <person name="Hildebrand F."/>
            <person name="Pallen M.J."/>
        </authorList>
    </citation>
    <scope>NUCLEOTIDE SEQUENCE</scope>
    <source>
        <strain evidence="2">E3-2379</strain>
    </source>
</reference>
<evidence type="ECO:0000259" key="1">
    <source>
        <dbReference type="Pfam" id="PF00669"/>
    </source>
</evidence>
<accession>A0A9D9I2G2</accession>
<dbReference type="Pfam" id="PF00669">
    <property type="entry name" value="Flagellin_N"/>
    <property type="match status" value="1"/>
</dbReference>
<reference evidence="2" key="1">
    <citation type="submission" date="2020-10" db="EMBL/GenBank/DDBJ databases">
        <authorList>
            <person name="Gilroy R."/>
        </authorList>
    </citation>
    <scope>NUCLEOTIDE SEQUENCE</scope>
    <source>
        <strain evidence="2">E3-2379</strain>
    </source>
</reference>
<gene>
    <name evidence="2" type="ORF">IAC13_07765</name>
</gene>
<dbReference type="EMBL" id="JADIML010000215">
    <property type="protein sequence ID" value="MBO8463811.1"/>
    <property type="molecule type" value="Genomic_DNA"/>
</dbReference>
<dbReference type="PANTHER" id="PTHR42792">
    <property type="entry name" value="FLAGELLIN"/>
    <property type="match status" value="1"/>
</dbReference>
<name>A0A9D9I2G2_9FIRM</name>
<feature type="domain" description="Flagellin N-terminal" evidence="1">
    <location>
        <begin position="11"/>
        <end position="138"/>
    </location>
</feature>
<organism evidence="2 3">
    <name type="scientific">Candidatus Scybalomonas excrementavium</name>
    <dbReference type="NCBI Taxonomy" id="2840943"/>
    <lineage>
        <taxon>Bacteria</taxon>
        <taxon>Bacillati</taxon>
        <taxon>Bacillota</taxon>
        <taxon>Clostridia</taxon>
        <taxon>Lachnospirales</taxon>
        <taxon>Lachnospiraceae</taxon>
        <taxon>Lachnospiraceae incertae sedis</taxon>
        <taxon>Candidatus Scybalomonas</taxon>
    </lineage>
</organism>
<comment type="caution">
    <text evidence="2">The sequence shown here is derived from an EMBL/GenBank/DDBJ whole genome shotgun (WGS) entry which is preliminary data.</text>
</comment>
<dbReference type="Proteomes" id="UP000823618">
    <property type="component" value="Unassembled WGS sequence"/>
</dbReference>
<proteinExistence type="predicted"/>
<evidence type="ECO:0000313" key="2">
    <source>
        <dbReference type="EMBL" id="MBO8463811.1"/>
    </source>
</evidence>
<dbReference type="Gene3D" id="1.20.1330.10">
    <property type="entry name" value="f41 fragment of flagellin, N-terminal domain"/>
    <property type="match status" value="1"/>
</dbReference>
<dbReference type="PANTHER" id="PTHR42792:SF1">
    <property type="entry name" value="FLAGELLAR HOOK-ASSOCIATED PROTEIN 3"/>
    <property type="match status" value="1"/>
</dbReference>
<dbReference type="GO" id="GO:0009288">
    <property type="term" value="C:bacterial-type flagellum"/>
    <property type="evidence" value="ECO:0007669"/>
    <property type="project" value="InterPro"/>
</dbReference>
<evidence type="ECO:0000313" key="3">
    <source>
        <dbReference type="Proteomes" id="UP000823618"/>
    </source>
</evidence>
<dbReference type="SUPFAM" id="SSF64518">
    <property type="entry name" value="Phase 1 flagellin"/>
    <property type="match status" value="1"/>
</dbReference>
<dbReference type="AlphaFoldDB" id="A0A9D9I2G2"/>
<sequence length="334" mass="37107">MRITNGSVIRNYKSQLASSLSNLDSARMQVLTGRKFSKASENPTAAFRETQLYRKYTANQDYQDTVKDMISRQDVQENALREINTETQEILKDYLVRIKSAGITAEERKTYATALRTKQNSMLLSLNSSYEDSYVLAGGDGKNKPFTLDPTTNKLSFRGIPVTTNDATQLSKLDALANQKTYIDIGFGLSLDANGQVNSSSAFNTSLPGIKAIGYGETNGIPNNIIDLCGEIADELEKDDIDWDHFDALVTQMESTYNELLSSITGIGVQSKFLTQTSERLETEQLALTEQISNVSEMDLTEGITNYSWMQYTYNAALKVGSNIISSSLIDFMR</sequence>
<protein>
    <recommendedName>
        <fullName evidence="1">Flagellin N-terminal domain-containing protein</fullName>
    </recommendedName>
</protein>
<dbReference type="InterPro" id="IPR001492">
    <property type="entry name" value="Flagellin"/>
</dbReference>